<dbReference type="Proteomes" id="UP000823388">
    <property type="component" value="Chromosome 6K"/>
</dbReference>
<name>A0A8T0RHY3_PANVG</name>
<feature type="signal peptide" evidence="2">
    <location>
        <begin position="1"/>
        <end position="22"/>
    </location>
</feature>
<gene>
    <name evidence="3" type="ORF">PVAP13_6KG317100</name>
</gene>
<feature type="region of interest" description="Disordered" evidence="1">
    <location>
        <begin position="26"/>
        <end position="66"/>
    </location>
</feature>
<feature type="compositionally biased region" description="Basic and acidic residues" evidence="1">
    <location>
        <begin position="26"/>
        <end position="36"/>
    </location>
</feature>
<organism evidence="3 4">
    <name type="scientific">Panicum virgatum</name>
    <name type="common">Blackwell switchgrass</name>
    <dbReference type="NCBI Taxonomy" id="38727"/>
    <lineage>
        <taxon>Eukaryota</taxon>
        <taxon>Viridiplantae</taxon>
        <taxon>Streptophyta</taxon>
        <taxon>Embryophyta</taxon>
        <taxon>Tracheophyta</taxon>
        <taxon>Spermatophyta</taxon>
        <taxon>Magnoliopsida</taxon>
        <taxon>Liliopsida</taxon>
        <taxon>Poales</taxon>
        <taxon>Poaceae</taxon>
        <taxon>PACMAD clade</taxon>
        <taxon>Panicoideae</taxon>
        <taxon>Panicodae</taxon>
        <taxon>Paniceae</taxon>
        <taxon>Panicinae</taxon>
        <taxon>Panicum</taxon>
        <taxon>Panicum sect. Hiantes</taxon>
    </lineage>
</organism>
<dbReference type="AlphaFoldDB" id="A0A8T0RHY3"/>
<reference evidence="3" key="1">
    <citation type="submission" date="2020-05" db="EMBL/GenBank/DDBJ databases">
        <title>WGS assembly of Panicum virgatum.</title>
        <authorList>
            <person name="Lovell J.T."/>
            <person name="Jenkins J."/>
            <person name="Shu S."/>
            <person name="Juenger T.E."/>
            <person name="Schmutz J."/>
        </authorList>
    </citation>
    <scope>NUCLEOTIDE SEQUENCE</scope>
    <source>
        <strain evidence="3">AP13</strain>
    </source>
</reference>
<dbReference type="EMBL" id="CM029047">
    <property type="protein sequence ID" value="KAG2584640.1"/>
    <property type="molecule type" value="Genomic_DNA"/>
</dbReference>
<evidence type="ECO:0000313" key="3">
    <source>
        <dbReference type="EMBL" id="KAG2584640.1"/>
    </source>
</evidence>
<keyword evidence="4" id="KW-1185">Reference proteome</keyword>
<keyword evidence="2" id="KW-0732">Signal</keyword>
<proteinExistence type="predicted"/>
<evidence type="ECO:0000313" key="4">
    <source>
        <dbReference type="Proteomes" id="UP000823388"/>
    </source>
</evidence>
<evidence type="ECO:0000256" key="2">
    <source>
        <dbReference type="SAM" id="SignalP"/>
    </source>
</evidence>
<protein>
    <submittedName>
        <fullName evidence="3">Uncharacterized protein</fullName>
    </submittedName>
</protein>
<feature type="compositionally biased region" description="Low complexity" evidence="1">
    <location>
        <begin position="37"/>
        <end position="66"/>
    </location>
</feature>
<sequence>MARAIFLVLLLLAAITVAPLAAEARDAAADVEDRSLADAPSDAPAPSPDSSSSPSDAPSDSSSSSA</sequence>
<evidence type="ECO:0000256" key="1">
    <source>
        <dbReference type="SAM" id="MobiDB-lite"/>
    </source>
</evidence>
<comment type="caution">
    <text evidence="3">The sequence shown here is derived from an EMBL/GenBank/DDBJ whole genome shotgun (WGS) entry which is preliminary data.</text>
</comment>
<feature type="chain" id="PRO_5035892890" evidence="2">
    <location>
        <begin position="23"/>
        <end position="66"/>
    </location>
</feature>
<accession>A0A8T0RHY3</accession>